<dbReference type="GO" id="GO:0005540">
    <property type="term" value="F:hyaluronic acid binding"/>
    <property type="evidence" value="ECO:0007669"/>
    <property type="project" value="UniProtKB-KW"/>
</dbReference>
<comment type="function">
    <text evidence="16">Chondroitin sulfate-, heparin- and hyaluronan-binding protein. May serve to form a basic macromolecular scaffold comprising the insoluble interphotoreceptor matrix.</text>
</comment>
<dbReference type="SUPFAM" id="SSF82671">
    <property type="entry name" value="SEA domain"/>
    <property type="match status" value="1"/>
</dbReference>
<evidence type="ECO:0000256" key="6">
    <source>
        <dbReference type="ARBA" id="ARBA00022674"/>
    </source>
</evidence>
<evidence type="ECO:0000259" key="17">
    <source>
        <dbReference type="PROSITE" id="PS50024"/>
    </source>
</evidence>
<evidence type="ECO:0000256" key="7">
    <source>
        <dbReference type="ARBA" id="ARBA00022729"/>
    </source>
</evidence>
<keyword evidence="19" id="KW-1185">Reference proteome</keyword>
<evidence type="ECO:0000256" key="2">
    <source>
        <dbReference type="ARBA" id="ARBA00004504"/>
    </source>
</evidence>
<evidence type="ECO:0000256" key="15">
    <source>
        <dbReference type="ARBA" id="ARBA00042018"/>
    </source>
</evidence>
<dbReference type="PROSITE" id="PS50024">
    <property type="entry name" value="SEA"/>
    <property type="match status" value="1"/>
</dbReference>
<feature type="domain" description="SEA" evidence="17">
    <location>
        <begin position="42"/>
        <end position="156"/>
    </location>
</feature>
<evidence type="ECO:0000256" key="10">
    <source>
        <dbReference type="ARBA" id="ARBA00023170"/>
    </source>
</evidence>
<dbReference type="SMART" id="SM00200">
    <property type="entry name" value="SEA"/>
    <property type="match status" value="1"/>
</dbReference>
<sequence>DMVSTETMDLQDYGSGDHPETTVVPPLKYLTTPSMTTASKGKELVVFFSLRVTNMVFSDDLFNKSSQEYKALENRFLELQLLPYLQSNLTGFKQLEILNFRNGSIVVNSKMKFAKSVPYNITQAVHCVLEEFCSAASQRLHIDIDTRSLDVEPDQADPCKFLACNEFSQCVVNSRSKEAECLCDPGYISLDGLPCQSVCNLQQAYCLNGEQCEIIPGHGAIC</sequence>
<proteinExistence type="predicted"/>
<dbReference type="STRING" id="1676925.ENSPKIP00000040483"/>
<evidence type="ECO:0000256" key="14">
    <source>
        <dbReference type="ARBA" id="ARBA00040753"/>
    </source>
</evidence>
<dbReference type="Gene3D" id="3.30.70.960">
    <property type="entry name" value="SEA domain"/>
    <property type="match status" value="1"/>
</dbReference>
<dbReference type="Ensembl" id="ENSPKIT00000021504.1">
    <property type="protein sequence ID" value="ENSPKIP00000040483.1"/>
    <property type="gene ID" value="ENSPKIG00000017434.1"/>
</dbReference>
<dbReference type="GO" id="GO:0001917">
    <property type="term" value="C:photoreceptor inner segment"/>
    <property type="evidence" value="ECO:0007669"/>
    <property type="project" value="UniProtKB-SubCell"/>
</dbReference>
<evidence type="ECO:0000256" key="4">
    <source>
        <dbReference type="ARBA" id="ARBA00022525"/>
    </source>
</evidence>
<evidence type="ECO:0000256" key="16">
    <source>
        <dbReference type="ARBA" id="ARBA00045407"/>
    </source>
</evidence>
<keyword evidence="11" id="KW-0325">Glycoprotein</keyword>
<name>A0A3B3TDH3_9TELE</name>
<evidence type="ECO:0000256" key="12">
    <source>
        <dbReference type="ARBA" id="ARBA00023273"/>
    </source>
</evidence>
<protein>
    <recommendedName>
        <fullName evidence="14">Interphotoreceptor matrix proteoglycan 1</fullName>
    </recommendedName>
    <alternativeName>
        <fullName evidence="15">Sialoprotein associated with cones and rods</fullName>
    </alternativeName>
</protein>
<keyword evidence="10" id="KW-0675">Receptor</keyword>
<dbReference type="InterPro" id="IPR039861">
    <property type="entry name" value="IMPG"/>
</dbReference>
<accession>A0A3B3TDH3</accession>
<evidence type="ECO:0000256" key="13">
    <source>
        <dbReference type="ARBA" id="ARBA00023290"/>
    </source>
</evidence>
<evidence type="ECO:0000313" key="18">
    <source>
        <dbReference type="Ensembl" id="ENSPKIP00000040483.1"/>
    </source>
</evidence>
<dbReference type="GO" id="GO:0008201">
    <property type="term" value="F:heparin binding"/>
    <property type="evidence" value="ECO:0007669"/>
    <property type="project" value="UniProtKB-KW"/>
</dbReference>
<dbReference type="GeneTree" id="ENSGT00530000063503"/>
<dbReference type="Proteomes" id="UP000261540">
    <property type="component" value="Unplaced"/>
</dbReference>
<evidence type="ECO:0000256" key="3">
    <source>
        <dbReference type="ARBA" id="ARBA00004593"/>
    </source>
</evidence>
<evidence type="ECO:0000313" key="19">
    <source>
        <dbReference type="Proteomes" id="UP000261540"/>
    </source>
</evidence>
<keyword evidence="5" id="KW-0272">Extracellular matrix</keyword>
<dbReference type="InterPro" id="IPR000082">
    <property type="entry name" value="SEA_dom"/>
</dbReference>
<dbReference type="GO" id="GO:0001750">
    <property type="term" value="C:photoreceptor outer segment"/>
    <property type="evidence" value="ECO:0007669"/>
    <property type="project" value="UniProtKB-SubCell"/>
</dbReference>
<organism evidence="18 19">
    <name type="scientific">Paramormyrops kingsleyae</name>
    <dbReference type="NCBI Taxonomy" id="1676925"/>
    <lineage>
        <taxon>Eukaryota</taxon>
        <taxon>Metazoa</taxon>
        <taxon>Chordata</taxon>
        <taxon>Craniata</taxon>
        <taxon>Vertebrata</taxon>
        <taxon>Euteleostomi</taxon>
        <taxon>Actinopterygii</taxon>
        <taxon>Neopterygii</taxon>
        <taxon>Teleostei</taxon>
        <taxon>Osteoglossocephala</taxon>
        <taxon>Osteoglossomorpha</taxon>
        <taxon>Osteoglossiformes</taxon>
        <taxon>Mormyridae</taxon>
        <taxon>Paramormyrops</taxon>
    </lineage>
</organism>
<dbReference type="InterPro" id="IPR036364">
    <property type="entry name" value="SEA_dom_sf"/>
</dbReference>
<keyword evidence="6" id="KW-0358">Heparin-binding</keyword>
<dbReference type="InterPro" id="IPR000742">
    <property type="entry name" value="EGF"/>
</dbReference>
<evidence type="ECO:0000256" key="5">
    <source>
        <dbReference type="ARBA" id="ARBA00022530"/>
    </source>
</evidence>
<dbReference type="PANTHER" id="PTHR12199:SF3">
    <property type="entry name" value="INTERPHOTORECEPTOR MATRIX PROTEOGLYCAN 1"/>
    <property type="match status" value="1"/>
</dbReference>
<reference evidence="18" key="1">
    <citation type="submission" date="2025-08" db="UniProtKB">
        <authorList>
            <consortium name="Ensembl"/>
        </authorList>
    </citation>
    <scope>IDENTIFICATION</scope>
</reference>
<dbReference type="GO" id="GO:0033165">
    <property type="term" value="C:interphotoreceptor matrix"/>
    <property type="evidence" value="ECO:0007669"/>
    <property type="project" value="UniProtKB-SubCell"/>
</dbReference>
<dbReference type="GO" id="GO:0007601">
    <property type="term" value="P:visual perception"/>
    <property type="evidence" value="ECO:0007669"/>
    <property type="project" value="InterPro"/>
</dbReference>
<comment type="subcellular location">
    <subcellularLocation>
        <location evidence="2">Cell projection</location>
        <location evidence="2">Cilium</location>
        <location evidence="2">Photoreceptor outer segment</location>
    </subcellularLocation>
    <subcellularLocation>
        <location evidence="1">Photoreceptor inner segment</location>
    </subcellularLocation>
    <subcellularLocation>
        <location evidence="3">Secreted</location>
        <location evidence="3">Extracellular space</location>
        <location evidence="3">Extracellular matrix</location>
        <location evidence="3">Interphotoreceptor matrix</location>
    </subcellularLocation>
</comment>
<keyword evidence="4" id="KW-0964">Secreted</keyword>
<keyword evidence="7" id="KW-0732">Signal</keyword>
<evidence type="ECO:0000256" key="1">
    <source>
        <dbReference type="ARBA" id="ARBA00004437"/>
    </source>
</evidence>
<dbReference type="Pfam" id="PF01390">
    <property type="entry name" value="SEA"/>
    <property type="match status" value="1"/>
</dbReference>
<evidence type="ECO:0000256" key="8">
    <source>
        <dbReference type="ARBA" id="ARBA00022737"/>
    </source>
</evidence>
<dbReference type="PROSITE" id="PS01186">
    <property type="entry name" value="EGF_2"/>
    <property type="match status" value="1"/>
</dbReference>
<reference evidence="18" key="2">
    <citation type="submission" date="2025-09" db="UniProtKB">
        <authorList>
            <consortium name="Ensembl"/>
        </authorList>
    </citation>
    <scope>IDENTIFICATION</scope>
</reference>
<keyword evidence="13" id="KW-0373">Hyaluronic acid</keyword>
<dbReference type="PANTHER" id="PTHR12199">
    <property type="entry name" value="INTERPHOTORECEPTOR MATRIX PROTEOGLYCAN"/>
    <property type="match status" value="1"/>
</dbReference>
<evidence type="ECO:0000256" key="11">
    <source>
        <dbReference type="ARBA" id="ARBA00023180"/>
    </source>
</evidence>
<dbReference type="AlphaFoldDB" id="A0A3B3TDH3"/>
<keyword evidence="8" id="KW-0677">Repeat</keyword>
<evidence type="ECO:0000256" key="9">
    <source>
        <dbReference type="ARBA" id="ARBA00022981"/>
    </source>
</evidence>
<keyword evidence="12" id="KW-0966">Cell projection</keyword>
<keyword evidence="9" id="KW-0730">Sialic acid</keyword>